<dbReference type="InterPro" id="IPR019200">
    <property type="entry name" value="ATP_adenylylTrfase_C"/>
</dbReference>
<dbReference type="InterPro" id="IPR036265">
    <property type="entry name" value="HIT-like_sf"/>
</dbReference>
<dbReference type="PANTHER" id="PTHR38420:SF1">
    <property type="entry name" value="PUTATIVE (AFU_ORTHOLOGUE AFUA_5G14690)-RELATED"/>
    <property type="match status" value="1"/>
</dbReference>
<dbReference type="Pfam" id="PF19327">
    <property type="entry name" value="Ap4A_phos_N"/>
    <property type="match status" value="1"/>
</dbReference>
<dbReference type="EMBL" id="CAJVPJ010000068">
    <property type="protein sequence ID" value="CAG8470959.1"/>
    <property type="molecule type" value="Genomic_DNA"/>
</dbReference>
<accession>A0A9N8W1L1</accession>
<sequence length="306" mass="35096">MLTEFEKRIAENYDRALRLGALFFIENTLLILPTDSVNYEVRYAPSLFKKPKAALLPEEDEPRIDPFAPWEPDLFVQEYGDYVVLLNKYCVVPHHLLIITKEFRLQTEPLYPKDLAAIWYCMSHLSTPSLAFYNCGEMSGASQLHKHVQVIPLGINSPPIETCIDAIIEKHPGSIFDLSQWPFVHCGMFLDQEKMVPPSNPDSSEPCYDLVGEYLAEVFHRLLDETISLLRELADGSISFKGLSYNFLMTKKWALMVPRRNENYHHISINSLGFAGMILVKREEDLEMVRNVGVLNILKEVAYPKT</sequence>
<comment type="caution">
    <text evidence="4">The sequence shown here is derived from an EMBL/GenBank/DDBJ whole genome shotgun (WGS) entry which is preliminary data.</text>
</comment>
<evidence type="ECO:0000259" key="2">
    <source>
        <dbReference type="Pfam" id="PF09830"/>
    </source>
</evidence>
<dbReference type="InterPro" id="IPR043171">
    <property type="entry name" value="Ap4A_phos1/2-like"/>
</dbReference>
<dbReference type="Gene3D" id="3.30.428.70">
    <property type="match status" value="1"/>
</dbReference>
<dbReference type="AlphaFoldDB" id="A0A9N8W1L1"/>
<dbReference type="PIRSF" id="PIRSF000846">
    <property type="entry name" value="ATP_adenylyltr"/>
    <property type="match status" value="1"/>
</dbReference>
<evidence type="ECO:0000256" key="1">
    <source>
        <dbReference type="PIRSR" id="PIRSR000846-1"/>
    </source>
</evidence>
<dbReference type="GO" id="GO:0003877">
    <property type="term" value="F:ATP:ADP adenylyltransferase activity"/>
    <property type="evidence" value="ECO:0007669"/>
    <property type="project" value="InterPro"/>
</dbReference>
<proteinExistence type="predicted"/>
<reference evidence="4" key="1">
    <citation type="submission" date="2021-06" db="EMBL/GenBank/DDBJ databases">
        <authorList>
            <person name="Kallberg Y."/>
            <person name="Tangrot J."/>
            <person name="Rosling A."/>
        </authorList>
    </citation>
    <scope>NUCLEOTIDE SEQUENCE</scope>
    <source>
        <strain evidence="4">IA702</strain>
    </source>
</reference>
<name>A0A9N8W1L1_9GLOM</name>
<dbReference type="OrthoDB" id="10267950at2759"/>
<dbReference type="GO" id="GO:0009117">
    <property type="term" value="P:nucleotide metabolic process"/>
    <property type="evidence" value="ECO:0007669"/>
    <property type="project" value="InterPro"/>
</dbReference>
<dbReference type="Proteomes" id="UP000789572">
    <property type="component" value="Unassembled WGS sequence"/>
</dbReference>
<dbReference type="InterPro" id="IPR009163">
    <property type="entry name" value="Ap4A_phos1/2"/>
</dbReference>
<evidence type="ECO:0000313" key="4">
    <source>
        <dbReference type="EMBL" id="CAG8470959.1"/>
    </source>
</evidence>
<feature type="domain" description="ATP adenylyltransferase C-terminal" evidence="2">
    <location>
        <begin position="211"/>
        <end position="304"/>
    </location>
</feature>
<feature type="active site" description="Nucleophile" evidence="1">
    <location>
        <position position="147"/>
    </location>
</feature>
<dbReference type="Pfam" id="PF09830">
    <property type="entry name" value="ATP_transf"/>
    <property type="match status" value="1"/>
</dbReference>
<dbReference type="PANTHER" id="PTHR38420">
    <property type="entry name" value="AP-4-A PHOSPHORYLASE II"/>
    <property type="match status" value="1"/>
</dbReference>
<evidence type="ECO:0000259" key="3">
    <source>
        <dbReference type="Pfam" id="PF19327"/>
    </source>
</evidence>
<organism evidence="4 5">
    <name type="scientific">Paraglomus occultum</name>
    <dbReference type="NCBI Taxonomy" id="144539"/>
    <lineage>
        <taxon>Eukaryota</taxon>
        <taxon>Fungi</taxon>
        <taxon>Fungi incertae sedis</taxon>
        <taxon>Mucoromycota</taxon>
        <taxon>Glomeromycotina</taxon>
        <taxon>Glomeromycetes</taxon>
        <taxon>Paraglomerales</taxon>
        <taxon>Paraglomeraceae</taxon>
        <taxon>Paraglomus</taxon>
    </lineage>
</organism>
<dbReference type="GO" id="GO:0005524">
    <property type="term" value="F:ATP binding"/>
    <property type="evidence" value="ECO:0007669"/>
    <property type="project" value="InterPro"/>
</dbReference>
<protein>
    <submittedName>
        <fullName evidence="4">6459_t:CDS:1</fullName>
    </submittedName>
</protein>
<gene>
    <name evidence="4" type="ORF">POCULU_LOCUS1040</name>
</gene>
<dbReference type="InterPro" id="IPR045759">
    <property type="entry name" value="Ap4A_phos1/2_N"/>
</dbReference>
<feature type="domain" description="Ap4A phosphorylase 1/2 N-terminal" evidence="3">
    <location>
        <begin position="5"/>
        <end position="169"/>
    </location>
</feature>
<evidence type="ECO:0000313" key="5">
    <source>
        <dbReference type="Proteomes" id="UP000789572"/>
    </source>
</evidence>
<keyword evidence="5" id="KW-1185">Reference proteome</keyword>
<dbReference type="SUPFAM" id="SSF54197">
    <property type="entry name" value="HIT-like"/>
    <property type="match status" value="1"/>
</dbReference>